<feature type="compositionally biased region" description="Basic and acidic residues" evidence="1">
    <location>
        <begin position="105"/>
        <end position="114"/>
    </location>
</feature>
<sequence>MADTEASKITETTIEEKKLKEKEKLTEKLPAEDEKTVENGDKNENKEEEEEDEVKESEEPTEPATDKCTIKRKSTGGDAVDGKDESTPEKKAKIDDAPSEEEANGEVKEAEATA</sequence>
<feature type="compositionally biased region" description="Basic and acidic residues" evidence="1">
    <location>
        <begin position="80"/>
        <end position="96"/>
    </location>
</feature>
<proteinExistence type="predicted"/>
<dbReference type="EMBL" id="JBDJPC010000004">
    <property type="protein sequence ID" value="KAL1506445.1"/>
    <property type="molecule type" value="Genomic_DNA"/>
</dbReference>
<feature type="region of interest" description="Disordered" evidence="1">
    <location>
        <begin position="1"/>
        <end position="114"/>
    </location>
</feature>
<evidence type="ECO:0000313" key="2">
    <source>
        <dbReference type="EMBL" id="KAL1506445.1"/>
    </source>
</evidence>
<protein>
    <submittedName>
        <fullName evidence="2">Uncharacterized protein</fullName>
    </submittedName>
</protein>
<dbReference type="Proteomes" id="UP001566132">
    <property type="component" value="Unassembled WGS sequence"/>
</dbReference>
<name>A0ABD1EZI1_HYPHA</name>
<evidence type="ECO:0000256" key="1">
    <source>
        <dbReference type="SAM" id="MobiDB-lite"/>
    </source>
</evidence>
<feature type="compositionally biased region" description="Acidic residues" evidence="1">
    <location>
        <begin position="46"/>
        <end position="61"/>
    </location>
</feature>
<dbReference type="AlphaFoldDB" id="A0ABD1EZI1"/>
<organism evidence="2 3">
    <name type="scientific">Hypothenemus hampei</name>
    <name type="common">Coffee berry borer</name>
    <dbReference type="NCBI Taxonomy" id="57062"/>
    <lineage>
        <taxon>Eukaryota</taxon>
        <taxon>Metazoa</taxon>
        <taxon>Ecdysozoa</taxon>
        <taxon>Arthropoda</taxon>
        <taxon>Hexapoda</taxon>
        <taxon>Insecta</taxon>
        <taxon>Pterygota</taxon>
        <taxon>Neoptera</taxon>
        <taxon>Endopterygota</taxon>
        <taxon>Coleoptera</taxon>
        <taxon>Polyphaga</taxon>
        <taxon>Cucujiformia</taxon>
        <taxon>Curculionidae</taxon>
        <taxon>Scolytinae</taxon>
        <taxon>Hypothenemus</taxon>
    </lineage>
</organism>
<evidence type="ECO:0000313" key="3">
    <source>
        <dbReference type="Proteomes" id="UP001566132"/>
    </source>
</evidence>
<gene>
    <name evidence="2" type="ORF">ABEB36_005811</name>
</gene>
<accession>A0ABD1EZI1</accession>
<reference evidence="2 3" key="1">
    <citation type="submission" date="2024-05" db="EMBL/GenBank/DDBJ databases">
        <title>Genetic variation in Jamaican populations of the coffee berry borer (Hypothenemus hampei).</title>
        <authorList>
            <person name="Errbii M."/>
            <person name="Myrie A."/>
        </authorList>
    </citation>
    <scope>NUCLEOTIDE SEQUENCE [LARGE SCALE GENOMIC DNA]</scope>
    <source>
        <strain evidence="2">JA-Hopewell-2020-01-JO</strain>
        <tissue evidence="2">Whole body</tissue>
    </source>
</reference>
<feature type="compositionally biased region" description="Basic and acidic residues" evidence="1">
    <location>
        <begin position="1"/>
        <end position="45"/>
    </location>
</feature>
<comment type="caution">
    <text evidence="2">The sequence shown here is derived from an EMBL/GenBank/DDBJ whole genome shotgun (WGS) entry which is preliminary data.</text>
</comment>
<keyword evidence="3" id="KW-1185">Reference proteome</keyword>